<sequence length="162" mass="18154">MGGSLGSGFTLGSDLKSLEEKAKKELSSVKRNVFISFAYEDIDNVNLLRGQAKNDQNDLEFADHSVKEPFNSENADYIKRKITEKIERASVTMVYISDKTAKSEWVKWEVEKSLSMGKGVVAVYQGDIAPKMPSFITDNKIKSIKWSHKELSTAIEQAAKSR</sequence>
<evidence type="ECO:0000313" key="2">
    <source>
        <dbReference type="EMBL" id="MDN5063949.1"/>
    </source>
</evidence>
<reference evidence="2" key="1">
    <citation type="submission" date="2022-12" db="EMBL/GenBank/DDBJ databases">
        <authorList>
            <person name="Uljanovas D."/>
        </authorList>
    </citation>
    <scope>NUCLEOTIDE SEQUENCE</scope>
    <source>
        <strain evidence="2">RCM39</strain>
    </source>
</reference>
<dbReference type="InterPro" id="IPR015032">
    <property type="entry name" value="ThsB__TIR-like_domain"/>
</dbReference>
<organism evidence="2 3">
    <name type="scientific">Aliarcobacter butzleri</name>
    <dbReference type="NCBI Taxonomy" id="28197"/>
    <lineage>
        <taxon>Bacteria</taxon>
        <taxon>Pseudomonadati</taxon>
        <taxon>Campylobacterota</taxon>
        <taxon>Epsilonproteobacteria</taxon>
        <taxon>Campylobacterales</taxon>
        <taxon>Arcobacteraceae</taxon>
        <taxon>Aliarcobacter</taxon>
    </lineage>
</organism>
<proteinExistence type="predicted"/>
<evidence type="ECO:0000259" key="1">
    <source>
        <dbReference type="Pfam" id="PF08937"/>
    </source>
</evidence>
<evidence type="ECO:0000313" key="3">
    <source>
        <dbReference type="Proteomes" id="UP001171529"/>
    </source>
</evidence>
<name>A0AAW7PRD3_9BACT</name>
<accession>A0AAW7PRD3</accession>
<dbReference type="Pfam" id="PF08937">
    <property type="entry name" value="ThsB_TIR"/>
    <property type="match status" value="1"/>
</dbReference>
<dbReference type="AlphaFoldDB" id="A0AAW7PRD3"/>
<reference evidence="2" key="2">
    <citation type="journal article" date="2023" name="Microorganisms">
        <title>Genomic Characterization of Arcobacter butzleri Strains Isolated from Various Sources in Lithuania.</title>
        <authorList>
            <person name="Uljanovas D."/>
            <person name="Golz G."/>
            <person name="Fleischmann S."/>
            <person name="Kudirkiene E."/>
            <person name="Kasetiene N."/>
            <person name="Grineviciene A."/>
            <person name="Tamuleviciene E."/>
            <person name="Aksomaitiene J."/>
            <person name="Alter T."/>
            <person name="Malakauskas M."/>
        </authorList>
    </citation>
    <scope>NUCLEOTIDE SEQUENCE</scope>
    <source>
        <strain evidence="2">RCM39</strain>
    </source>
</reference>
<dbReference type="Proteomes" id="UP001171529">
    <property type="component" value="Unassembled WGS sequence"/>
</dbReference>
<dbReference type="InterPro" id="IPR036490">
    <property type="entry name" value="ThsB_TIR-like_sf"/>
</dbReference>
<protein>
    <submittedName>
        <fullName evidence="2">TIR domain-containing protein</fullName>
    </submittedName>
</protein>
<dbReference type="SUPFAM" id="SSF52206">
    <property type="entry name" value="Hypothetical protein MTH538"/>
    <property type="match status" value="1"/>
</dbReference>
<comment type="caution">
    <text evidence="2">The sequence shown here is derived from an EMBL/GenBank/DDBJ whole genome shotgun (WGS) entry which is preliminary data.</text>
</comment>
<feature type="domain" description="Thoeris protein ThsB TIR-like" evidence="1">
    <location>
        <begin position="34"/>
        <end position="124"/>
    </location>
</feature>
<dbReference type="Gene3D" id="3.40.50.11200">
    <property type="match status" value="1"/>
</dbReference>
<dbReference type="EMBL" id="JAPZDC010000004">
    <property type="protein sequence ID" value="MDN5063949.1"/>
    <property type="molecule type" value="Genomic_DNA"/>
</dbReference>
<dbReference type="RefSeq" id="WP_301344567.1">
    <property type="nucleotide sequence ID" value="NZ_JAPZDB010000002.1"/>
</dbReference>
<gene>
    <name evidence="2" type="ORF">O8C91_07040</name>
</gene>